<accession>A0A0A1ZKG5</accession>
<dbReference type="HAMAP" id="MF_01445">
    <property type="entry name" value="TsaD"/>
    <property type="match status" value="1"/>
</dbReference>
<dbReference type="Gene3D" id="3.30.420.40">
    <property type="match status" value="2"/>
</dbReference>
<dbReference type="STRING" id="59925.EU91_0643"/>
<name>A0A0A1ZKG5_PROMR</name>
<evidence type="ECO:0000259" key="9">
    <source>
        <dbReference type="Pfam" id="PF00814"/>
    </source>
</evidence>
<dbReference type="NCBIfam" id="TIGR00329">
    <property type="entry name" value="gcp_kae1"/>
    <property type="match status" value="1"/>
</dbReference>
<comment type="catalytic activity">
    <reaction evidence="7 8">
        <text>L-threonylcarbamoyladenylate + adenosine(37) in tRNA = N(6)-L-threonylcarbamoyladenosine(37) in tRNA + AMP + H(+)</text>
        <dbReference type="Rhea" id="RHEA:37059"/>
        <dbReference type="Rhea" id="RHEA-COMP:10162"/>
        <dbReference type="Rhea" id="RHEA-COMP:10163"/>
        <dbReference type="ChEBI" id="CHEBI:15378"/>
        <dbReference type="ChEBI" id="CHEBI:73682"/>
        <dbReference type="ChEBI" id="CHEBI:74411"/>
        <dbReference type="ChEBI" id="CHEBI:74418"/>
        <dbReference type="ChEBI" id="CHEBI:456215"/>
        <dbReference type="EC" id="2.3.1.234"/>
    </reaction>
</comment>
<dbReference type="GO" id="GO:0005506">
    <property type="term" value="F:iron ion binding"/>
    <property type="evidence" value="ECO:0007669"/>
    <property type="project" value="UniProtKB-UniRule"/>
</dbReference>
<dbReference type="EMBL" id="JNAH01000003">
    <property type="protein sequence ID" value="KGF88708.1"/>
    <property type="molecule type" value="Genomic_DNA"/>
</dbReference>
<dbReference type="PANTHER" id="PTHR11735:SF6">
    <property type="entry name" value="TRNA N6-ADENOSINE THREONYLCARBAMOYLTRANSFERASE, MITOCHONDRIAL"/>
    <property type="match status" value="1"/>
</dbReference>
<dbReference type="InterPro" id="IPR022450">
    <property type="entry name" value="TsaD"/>
</dbReference>
<feature type="domain" description="Gcp-like" evidence="9">
    <location>
        <begin position="28"/>
        <end position="317"/>
    </location>
</feature>
<dbReference type="GO" id="GO:0061711">
    <property type="term" value="F:tRNA N(6)-L-threonylcarbamoyladenine synthase activity"/>
    <property type="evidence" value="ECO:0007669"/>
    <property type="project" value="UniProtKB-EC"/>
</dbReference>
<dbReference type="PANTHER" id="PTHR11735">
    <property type="entry name" value="TRNA N6-ADENOSINE THREONYLCARBAMOYLTRANSFERASE"/>
    <property type="match status" value="1"/>
</dbReference>
<feature type="binding site" evidence="8">
    <location>
        <position position="171"/>
    </location>
    <ligand>
        <name>substrate</name>
    </ligand>
</feature>
<evidence type="ECO:0000256" key="4">
    <source>
        <dbReference type="ARBA" id="ARBA00022723"/>
    </source>
</evidence>
<reference evidence="11" key="1">
    <citation type="journal article" date="2014" name="Sci. Data">
        <title>Genomes of diverse isolates of the marine cyanobacterium Prochlorococcus.</title>
        <authorList>
            <person name="Biller S."/>
            <person name="Berube P."/>
            <person name="Thompson J."/>
            <person name="Kelly L."/>
            <person name="Roggensack S."/>
            <person name="Awad L."/>
            <person name="Roache-Johnson K."/>
            <person name="Ding H."/>
            <person name="Giovannoni S.J."/>
            <person name="Moore L.R."/>
            <person name="Chisholm S.W."/>
        </authorList>
    </citation>
    <scope>NUCLEOTIDE SEQUENCE [LARGE SCALE GENOMIC DNA]</scope>
    <source>
        <strain evidence="11">GP2</strain>
    </source>
</reference>
<dbReference type="GO" id="GO:0005737">
    <property type="term" value="C:cytoplasm"/>
    <property type="evidence" value="ECO:0007669"/>
    <property type="project" value="UniProtKB-SubCell"/>
</dbReference>
<dbReference type="AlphaFoldDB" id="A0A0A1ZKG5"/>
<dbReference type="EC" id="2.3.1.234" evidence="8"/>
<dbReference type="Pfam" id="PF00814">
    <property type="entry name" value="TsaD"/>
    <property type="match status" value="1"/>
</dbReference>
<dbReference type="PRINTS" id="PR00789">
    <property type="entry name" value="OSIALOPTASE"/>
</dbReference>
<keyword evidence="6 8" id="KW-0012">Acyltransferase</keyword>
<evidence type="ECO:0000256" key="5">
    <source>
        <dbReference type="ARBA" id="ARBA00023004"/>
    </source>
</evidence>
<feature type="binding site" evidence="8">
    <location>
        <position position="115"/>
    </location>
    <ligand>
        <name>Fe cation</name>
        <dbReference type="ChEBI" id="CHEBI:24875"/>
    </ligand>
</feature>
<comment type="caution">
    <text evidence="10">The sequence shown here is derived from an EMBL/GenBank/DDBJ whole genome shotgun (WGS) entry which is preliminary data.</text>
</comment>
<feature type="binding site" evidence="8">
    <location>
        <position position="311"/>
    </location>
    <ligand>
        <name>Fe cation</name>
        <dbReference type="ChEBI" id="CHEBI:24875"/>
    </ligand>
</feature>
<dbReference type="SUPFAM" id="SSF53067">
    <property type="entry name" value="Actin-like ATPase domain"/>
    <property type="match status" value="2"/>
</dbReference>
<evidence type="ECO:0000313" key="10">
    <source>
        <dbReference type="EMBL" id="KGF88708.1"/>
    </source>
</evidence>
<keyword evidence="5 8" id="KW-0408">Iron</keyword>
<keyword evidence="2 8" id="KW-0808">Transferase</keyword>
<proteinExistence type="inferred from homology"/>
<evidence type="ECO:0000256" key="7">
    <source>
        <dbReference type="ARBA" id="ARBA00048117"/>
    </source>
</evidence>
<evidence type="ECO:0000256" key="1">
    <source>
        <dbReference type="ARBA" id="ARBA00022490"/>
    </source>
</evidence>
<protein>
    <recommendedName>
        <fullName evidence="8">tRNA N6-adenosine threonylcarbamoyltransferase</fullName>
        <ecNumber evidence="8">2.3.1.234</ecNumber>
    </recommendedName>
    <alternativeName>
        <fullName evidence="8">N6-L-threonylcarbamoyladenine synthase</fullName>
        <shortName evidence="8">t(6)A synthase</shortName>
    </alternativeName>
    <alternativeName>
        <fullName evidence="8">t(6)A37 threonylcarbamoyladenosine biosynthesis protein TsaD</fullName>
    </alternativeName>
    <alternativeName>
        <fullName evidence="8">tRNA threonylcarbamoyladenosine biosynthesis protein TsaD</fullName>
    </alternativeName>
</protein>
<feature type="binding site" evidence="8">
    <location>
        <position position="283"/>
    </location>
    <ligand>
        <name>substrate</name>
    </ligand>
</feature>
<sequence>MHKVLAIETSCDETSVSIVSNIGDKFKIHSNIVASQIEDHSKWGGVVPELAARKHLELLPFVLEKALTESKMRIEEVDYIASTVAPGLVGCLRVGSITARSLCILHSKPFLGIHHLEGHLSSILFSENYPKKSFLTLLVSGGHTELIKVDERRDMKRLGKSFDDAAGEAFDKVGRLLGLAYPGGPAIEKIAKNGDPFKFNLPKCRISDKKGGFLKYDFSFSGLKTAVLRLVERINLDGKTIPIPDIAASFERVVAEVLVERTIKCAEDNSLDNVVVVGGVAANNTLRKMMISEAGKKSIKVHLAPLNLCTDNAAMIGAAALFRIKFKDHLSSIKLGVAGRLSIEQTNTLYEENPPF</sequence>
<dbReference type="InterPro" id="IPR043129">
    <property type="entry name" value="ATPase_NBD"/>
</dbReference>
<dbReference type="OrthoDB" id="9806197at2"/>
<feature type="binding site" evidence="8">
    <location>
        <begin position="138"/>
        <end position="142"/>
    </location>
    <ligand>
        <name>substrate</name>
    </ligand>
</feature>
<gene>
    <name evidence="8" type="primary">tsaD</name>
    <name evidence="10" type="ORF">EU91_0643</name>
</gene>
<evidence type="ECO:0000256" key="8">
    <source>
        <dbReference type="HAMAP-Rule" id="MF_01445"/>
    </source>
</evidence>
<evidence type="ECO:0000256" key="3">
    <source>
        <dbReference type="ARBA" id="ARBA00022694"/>
    </source>
</evidence>
<comment type="subcellular location">
    <subcellularLocation>
        <location evidence="8">Cytoplasm</location>
    </subcellularLocation>
</comment>
<dbReference type="eggNOG" id="COG0533">
    <property type="taxonomic scope" value="Bacteria"/>
</dbReference>
<evidence type="ECO:0000256" key="6">
    <source>
        <dbReference type="ARBA" id="ARBA00023315"/>
    </source>
</evidence>
<comment type="similarity">
    <text evidence="8">Belongs to the KAE1 / TsaD family.</text>
</comment>
<dbReference type="FunFam" id="3.30.420.40:FF:000012">
    <property type="entry name" value="tRNA N6-adenosine threonylcarbamoyltransferase"/>
    <property type="match status" value="1"/>
</dbReference>
<dbReference type="InterPro" id="IPR017861">
    <property type="entry name" value="KAE1/TsaD"/>
</dbReference>
<organism evidence="10 11">
    <name type="scientific">Prochlorococcus marinus str. GP2</name>
    <dbReference type="NCBI Taxonomy" id="59925"/>
    <lineage>
        <taxon>Bacteria</taxon>
        <taxon>Bacillati</taxon>
        <taxon>Cyanobacteriota</taxon>
        <taxon>Cyanophyceae</taxon>
        <taxon>Synechococcales</taxon>
        <taxon>Prochlorococcaceae</taxon>
        <taxon>Prochlorococcus</taxon>
    </lineage>
</organism>
<dbReference type="Proteomes" id="UP000030598">
    <property type="component" value="Unassembled WGS sequence"/>
</dbReference>
<feature type="binding site" evidence="8">
    <location>
        <position position="119"/>
    </location>
    <ligand>
        <name>Fe cation</name>
        <dbReference type="ChEBI" id="CHEBI:24875"/>
    </ligand>
</feature>
<keyword evidence="1 8" id="KW-0963">Cytoplasm</keyword>
<dbReference type="RefSeq" id="WP_032524175.1">
    <property type="nucleotide sequence ID" value="NZ_CP138934.1"/>
</dbReference>
<dbReference type="FunFam" id="3.30.420.40:FF:000040">
    <property type="entry name" value="tRNA N6-adenosine threonylcarbamoyltransferase"/>
    <property type="match status" value="1"/>
</dbReference>
<dbReference type="GO" id="GO:0002949">
    <property type="term" value="P:tRNA threonylcarbamoyladenosine modification"/>
    <property type="evidence" value="ECO:0007669"/>
    <property type="project" value="UniProtKB-UniRule"/>
</dbReference>
<evidence type="ECO:0000256" key="2">
    <source>
        <dbReference type="ARBA" id="ARBA00022679"/>
    </source>
</evidence>
<dbReference type="NCBIfam" id="TIGR03723">
    <property type="entry name" value="T6A_TsaD_YgjD"/>
    <property type="match status" value="1"/>
</dbReference>
<evidence type="ECO:0000313" key="11">
    <source>
        <dbReference type="Proteomes" id="UP000030598"/>
    </source>
</evidence>
<feature type="binding site" evidence="8">
    <location>
        <position position="188"/>
    </location>
    <ligand>
        <name>substrate</name>
    </ligand>
</feature>
<comment type="cofactor">
    <cofactor evidence="8">
        <name>Fe(2+)</name>
        <dbReference type="ChEBI" id="CHEBI:29033"/>
    </cofactor>
    <text evidence="8">Binds 1 Fe(2+) ion per subunit.</text>
</comment>
<keyword evidence="4 8" id="KW-0479">Metal-binding</keyword>
<comment type="function">
    <text evidence="8">Required for the formation of a threonylcarbamoyl group on adenosine at position 37 (t(6)A37) in tRNAs that read codons beginning with adenine. Is involved in the transfer of the threonylcarbamoyl moiety of threonylcarbamoyl-AMP (TC-AMP) to the N6 group of A37, together with TsaE and TsaB. TsaD likely plays a direct catalytic role in this reaction.</text>
</comment>
<dbReference type="InterPro" id="IPR000905">
    <property type="entry name" value="Gcp-like_dom"/>
</dbReference>
<keyword evidence="3 8" id="KW-0819">tRNA processing</keyword>
<feature type="binding site" evidence="8">
    <location>
        <position position="184"/>
    </location>
    <ligand>
        <name>substrate</name>
    </ligand>
</feature>